<keyword evidence="1" id="KW-0812">Transmembrane</keyword>
<evidence type="ECO:0000256" key="1">
    <source>
        <dbReference type="SAM" id="Phobius"/>
    </source>
</evidence>
<feature type="transmembrane region" description="Helical" evidence="1">
    <location>
        <begin position="158"/>
        <end position="177"/>
    </location>
</feature>
<feature type="transmembrane region" description="Helical" evidence="1">
    <location>
        <begin position="65"/>
        <end position="92"/>
    </location>
</feature>
<dbReference type="EMBL" id="FUHW01000023">
    <property type="protein sequence ID" value="SJM60179.1"/>
    <property type="molecule type" value="Genomic_DNA"/>
</dbReference>
<keyword evidence="1" id="KW-1133">Transmembrane helix</keyword>
<feature type="transmembrane region" description="Helical" evidence="1">
    <location>
        <begin position="22"/>
        <end position="45"/>
    </location>
</feature>
<dbReference type="RefSeq" id="WP_086996968.1">
    <property type="nucleotide sequence ID" value="NZ_FUHW01000023.1"/>
</dbReference>
<organism evidence="2 3">
    <name type="scientific">Arthrobacter rhombi</name>
    <dbReference type="NCBI Taxonomy" id="71253"/>
    <lineage>
        <taxon>Bacteria</taxon>
        <taxon>Bacillati</taxon>
        <taxon>Actinomycetota</taxon>
        <taxon>Actinomycetes</taxon>
        <taxon>Micrococcales</taxon>
        <taxon>Micrococcaceae</taxon>
        <taxon>Arthrobacter</taxon>
    </lineage>
</organism>
<sequence>MTAVTPKPPLDESRPAEIAHRYAGTVAPAAAGGFVFLILRIFAVSGYDWDTAFAVSTTLGLSDGLALLFGSLMAGHLLVTYLMIVILPLLLATYVWSPLGRRPVVLLATTLALVTLAALTVSFEVWWLPVAVAAVFGLFALIRMLSSKNPVRRAFAKAMASVGWVSGISLLLVAAFVQTPWVPLEHIETTGGPLTAYVLSVDSGYLNLLTEDHEFVIVNSGDVISRK</sequence>
<evidence type="ECO:0000313" key="2">
    <source>
        <dbReference type="EMBL" id="SJM60179.1"/>
    </source>
</evidence>
<gene>
    <name evidence="2" type="ORF">FM101_06200</name>
</gene>
<proteinExistence type="predicted"/>
<name>A0A1R4FW79_9MICC</name>
<feature type="transmembrane region" description="Helical" evidence="1">
    <location>
        <begin position="127"/>
        <end position="146"/>
    </location>
</feature>
<dbReference type="AlphaFoldDB" id="A0A1R4FW79"/>
<feature type="transmembrane region" description="Helical" evidence="1">
    <location>
        <begin position="104"/>
        <end position="121"/>
    </location>
</feature>
<keyword evidence="1" id="KW-0472">Membrane</keyword>
<protein>
    <submittedName>
        <fullName evidence="2">Uncharacterized protein</fullName>
    </submittedName>
</protein>
<evidence type="ECO:0000313" key="3">
    <source>
        <dbReference type="Proteomes" id="UP000195913"/>
    </source>
</evidence>
<reference evidence="2 3" key="1">
    <citation type="submission" date="2017-02" db="EMBL/GenBank/DDBJ databases">
        <authorList>
            <person name="Peterson S.W."/>
        </authorList>
    </citation>
    <scope>NUCLEOTIDE SEQUENCE [LARGE SCALE GENOMIC DNA]</scope>
    <source>
        <strain evidence="2 3">B Ar 00.02</strain>
    </source>
</reference>
<keyword evidence="3" id="KW-1185">Reference proteome</keyword>
<accession>A0A1R4FW79</accession>
<dbReference type="Proteomes" id="UP000195913">
    <property type="component" value="Unassembled WGS sequence"/>
</dbReference>